<keyword evidence="4" id="KW-1185">Reference proteome</keyword>
<dbReference type="AlphaFoldDB" id="R8W249"/>
<sequence length="440" mass="50852">MLPAAHAKRGRSCRRQGFFHMENIVNSFNSLYKAYRKTRCGKRDNPTAMRYRMEAIERTADLSDRLQRREYTFGPYYPFKVYEPKERLVLAIDFEGKVVQHSLCDNVLEPVFSRRFIRDNYAGQIGKGTHDGLDRLAGAMRHYFFSRKAADEEARRAAGLPYRPMEEWDYAEGWVLKGDFSKFFYTLLHAVCFEKARKALAFLSDEELIDFVEWLLWIVIDSTPDPGIPIGNQSSQLLALLYLDDFDHWLRDDLGLVYGRYMDDFYIISSDKLLLREILKRIEAYIKPLGLRLNGKTQIFPLKNGIDFLGFHTYLTSTGKVVRKVRAKSIDNMKRKIRKFRGLVDRGKMTLESVSQSYASWTGHISHGNTYHLRQNMDAYFFAYFPELKPTERRQDSCLKPSEALPTRQKSSSAASTARRSSGSRPTKTTPATLPTASPS</sequence>
<evidence type="ECO:0000313" key="3">
    <source>
        <dbReference type="EMBL" id="EOQ37232.1"/>
    </source>
</evidence>
<dbReference type="HOGENOM" id="CLU_013584_0_0_9"/>
<accession>R8W249</accession>
<protein>
    <recommendedName>
        <fullName evidence="2">Reverse transcriptase domain-containing protein</fullName>
    </recommendedName>
</protein>
<dbReference type="EMBL" id="AQOB01000006">
    <property type="protein sequence ID" value="EOQ37232.1"/>
    <property type="molecule type" value="Genomic_DNA"/>
</dbReference>
<dbReference type="eggNOG" id="COG3344">
    <property type="taxonomic scope" value="Bacteria"/>
</dbReference>
<dbReference type="PROSITE" id="PS50878">
    <property type="entry name" value="RT_POL"/>
    <property type="match status" value="1"/>
</dbReference>
<feature type="region of interest" description="Disordered" evidence="1">
    <location>
        <begin position="393"/>
        <end position="440"/>
    </location>
</feature>
<name>R8W249_9FIRM</name>
<dbReference type="InterPro" id="IPR043502">
    <property type="entry name" value="DNA/RNA_pol_sf"/>
</dbReference>
<dbReference type="Pfam" id="PF00078">
    <property type="entry name" value="RVT_1"/>
    <property type="match status" value="1"/>
</dbReference>
<dbReference type="InterPro" id="IPR051083">
    <property type="entry name" value="GrpII_Intron_Splice-Mob/Def"/>
</dbReference>
<evidence type="ECO:0000256" key="1">
    <source>
        <dbReference type="SAM" id="MobiDB-lite"/>
    </source>
</evidence>
<gene>
    <name evidence="3" type="ORF">HMPREF1526_01923</name>
</gene>
<dbReference type="PANTHER" id="PTHR34047:SF8">
    <property type="entry name" value="PROTEIN YKFC"/>
    <property type="match status" value="1"/>
</dbReference>
<evidence type="ECO:0000313" key="4">
    <source>
        <dbReference type="Proteomes" id="UP000013981"/>
    </source>
</evidence>
<dbReference type="PANTHER" id="PTHR34047">
    <property type="entry name" value="NUCLEAR INTRON MATURASE 1, MITOCHONDRIAL-RELATED"/>
    <property type="match status" value="1"/>
</dbReference>
<feature type="domain" description="Reverse transcriptase" evidence="2">
    <location>
        <begin position="1"/>
        <end position="313"/>
    </location>
</feature>
<feature type="compositionally biased region" description="Low complexity" evidence="1">
    <location>
        <begin position="411"/>
        <end position="440"/>
    </location>
</feature>
<dbReference type="InterPro" id="IPR000477">
    <property type="entry name" value="RT_dom"/>
</dbReference>
<dbReference type="SUPFAM" id="SSF56672">
    <property type="entry name" value="DNA/RNA polymerases"/>
    <property type="match status" value="1"/>
</dbReference>
<dbReference type="CDD" id="cd01651">
    <property type="entry name" value="RT_G2_intron"/>
    <property type="match status" value="1"/>
</dbReference>
<evidence type="ECO:0000259" key="2">
    <source>
        <dbReference type="PROSITE" id="PS50878"/>
    </source>
</evidence>
<dbReference type="Proteomes" id="UP000013981">
    <property type="component" value="Unassembled WGS sequence"/>
</dbReference>
<dbReference type="PATRIC" id="fig|1203606.4.peg.1878"/>
<comment type="caution">
    <text evidence="3">The sequence shown here is derived from an EMBL/GenBank/DDBJ whole genome shotgun (WGS) entry which is preliminary data.</text>
</comment>
<reference evidence="3 4" key="1">
    <citation type="submission" date="2013-01" db="EMBL/GenBank/DDBJ databases">
        <title>The Genome Sequence of Butyricicoccus pullicaecorum 1.2.</title>
        <authorList>
            <consortium name="The Broad Institute Genome Sequencing Platform"/>
            <person name="Earl A."/>
            <person name="Ward D."/>
            <person name="Feldgarden M."/>
            <person name="Gevers D."/>
            <person name="Van Immerseel F."/>
            <person name="Eeckhaut V."/>
            <person name="Walker B."/>
            <person name="Young S.K."/>
            <person name="Zeng Q."/>
            <person name="Gargeya S."/>
            <person name="Fitzgerald M."/>
            <person name="Haas B."/>
            <person name="Abouelleil A."/>
            <person name="Alvarado L."/>
            <person name="Arachchi H.M."/>
            <person name="Berlin A.M."/>
            <person name="Chapman S.B."/>
            <person name="Dewar J."/>
            <person name="Goldberg J."/>
            <person name="Griggs A."/>
            <person name="Gujja S."/>
            <person name="Hansen M."/>
            <person name="Howarth C."/>
            <person name="Imamovic A."/>
            <person name="Larimer J."/>
            <person name="McCowan C."/>
            <person name="Murphy C."/>
            <person name="Neiman D."/>
            <person name="Pearson M."/>
            <person name="Priest M."/>
            <person name="Roberts A."/>
            <person name="Saif S."/>
            <person name="Shea T."/>
            <person name="Sisk P."/>
            <person name="Sykes S."/>
            <person name="Wortman J."/>
            <person name="Nusbaum C."/>
            <person name="Birren B."/>
        </authorList>
    </citation>
    <scope>NUCLEOTIDE SEQUENCE [LARGE SCALE GENOMIC DNA]</scope>
    <source>
        <strain evidence="3 4">1.2</strain>
    </source>
</reference>
<organism evidence="3 4">
    <name type="scientific">Butyricicoccus pullicaecorum 1.2</name>
    <dbReference type="NCBI Taxonomy" id="1203606"/>
    <lineage>
        <taxon>Bacteria</taxon>
        <taxon>Bacillati</taxon>
        <taxon>Bacillota</taxon>
        <taxon>Clostridia</taxon>
        <taxon>Eubacteriales</taxon>
        <taxon>Butyricicoccaceae</taxon>
        <taxon>Butyricicoccus</taxon>
    </lineage>
</organism>
<proteinExistence type="predicted"/>